<dbReference type="Proteomes" id="UP001161017">
    <property type="component" value="Unassembled WGS sequence"/>
</dbReference>
<proteinExistence type="predicted"/>
<organism evidence="4 5">
    <name type="scientific">Ramalina farinacea</name>
    <dbReference type="NCBI Taxonomy" id="258253"/>
    <lineage>
        <taxon>Eukaryota</taxon>
        <taxon>Fungi</taxon>
        <taxon>Dikarya</taxon>
        <taxon>Ascomycota</taxon>
        <taxon>Pezizomycotina</taxon>
        <taxon>Lecanoromycetes</taxon>
        <taxon>OSLEUM clade</taxon>
        <taxon>Lecanoromycetidae</taxon>
        <taxon>Lecanorales</taxon>
        <taxon>Lecanorineae</taxon>
        <taxon>Ramalinaceae</taxon>
        <taxon>Ramalina</taxon>
    </lineage>
</organism>
<dbReference type="InterPro" id="IPR015202">
    <property type="entry name" value="GO-like_E_set"/>
</dbReference>
<dbReference type="EMBL" id="JAPUFD010000002">
    <property type="protein sequence ID" value="MDI1485874.1"/>
    <property type="molecule type" value="Genomic_DNA"/>
</dbReference>
<comment type="caution">
    <text evidence="4">The sequence shown here is derived from an EMBL/GenBank/DDBJ whole genome shotgun (WGS) entry which is preliminary data.</text>
</comment>
<dbReference type="InterPro" id="IPR000421">
    <property type="entry name" value="FA58C"/>
</dbReference>
<dbReference type="PANTHER" id="PTHR32208">
    <property type="entry name" value="SECRETED PROTEIN-RELATED"/>
    <property type="match status" value="1"/>
</dbReference>
<dbReference type="PROSITE" id="PS50022">
    <property type="entry name" value="FA58C_3"/>
    <property type="match status" value="1"/>
</dbReference>
<dbReference type="Gene3D" id="2.60.40.10">
    <property type="entry name" value="Immunoglobulins"/>
    <property type="match status" value="1"/>
</dbReference>
<dbReference type="InterPro" id="IPR008979">
    <property type="entry name" value="Galactose-bd-like_sf"/>
</dbReference>
<evidence type="ECO:0000313" key="4">
    <source>
        <dbReference type="EMBL" id="MDI1485874.1"/>
    </source>
</evidence>
<feature type="chain" id="PRO_5041339863" description="F5/8 type C domain-containing protein" evidence="2">
    <location>
        <begin position="17"/>
        <end position="689"/>
    </location>
</feature>
<dbReference type="InterPro" id="IPR011043">
    <property type="entry name" value="Gal_Oxase/kelch_b-propeller"/>
</dbReference>
<dbReference type="Pfam" id="PF07250">
    <property type="entry name" value="Glyoxal_oxid_N"/>
    <property type="match status" value="1"/>
</dbReference>
<evidence type="ECO:0000256" key="2">
    <source>
        <dbReference type="SAM" id="SignalP"/>
    </source>
</evidence>
<gene>
    <name evidence="4" type="ORF">OHK93_004063</name>
</gene>
<evidence type="ECO:0000256" key="1">
    <source>
        <dbReference type="ARBA" id="ARBA00022729"/>
    </source>
</evidence>
<dbReference type="InterPro" id="IPR009880">
    <property type="entry name" value="Glyoxal_oxidase_N"/>
</dbReference>
<keyword evidence="1 2" id="KW-0732">Signal</keyword>
<keyword evidence="5" id="KW-1185">Reference proteome</keyword>
<dbReference type="Pfam" id="PF00754">
    <property type="entry name" value="F5_F8_type_C"/>
    <property type="match status" value="1"/>
</dbReference>
<sequence>MISQIAFLLLSPLAIASPISPEAANAGAASVNPAAQGKPASEGVTTFDGVALANIKDAPSVAAVTAAAIDRTGWTCTVDSANDGDPCTNVLDGDTTTIWHTQYNPTVAALPHEITIDMQASYLVGSVTYQPRQDGTPNGNIGGHVISLSGDGDTYTDVAYGTYIDDTTLKTTTFTPTNGRYMRLTALTEAGGRGTWTSASEINVYTAAGNAPPPAAGNGAWGPTIDFPLVPVSLANEFSSGNLLAWSSYDPSTFGGSNGAQTITATYAIGSNTVTSALVTNTQHDMFCEGLSLDFHGNNIATGGNTASATSIFNSAAGGWTKGNAMNIARGYAAQVTVSTGNTFVIGASWSGGEGGKNAELFNGNTWGLLGGAPVAPMLTADAQGVYRADNHGWLFGWKGGSVFQAGPSVAMNWYGTDGGGSQTAAGNRAGDGDSMCGNAAMYDAAAGKILTVGGAPNYQNIDATSNAHIITLGDPDTEPTVQTIGNMAYQRIFGNSVILPDGTVLIIGGQVYGNPFSDDTAQFTPELFNPADNSFTQLAPMAIPRTYHSTAVLMPDARVISAGGGLCGTCATNHYDGQIFSPPYLFTGGARPVISAVSTDTVGVGGTFTATTTGAVSDGFSLIRMSSTTHTVNTDQRRIALTPSGADGNTYTLTLPDDAGITMPGWWMLFALNDGVPSTATTIQVTAD</sequence>
<evidence type="ECO:0000259" key="3">
    <source>
        <dbReference type="PROSITE" id="PS50022"/>
    </source>
</evidence>
<evidence type="ECO:0000313" key="5">
    <source>
        <dbReference type="Proteomes" id="UP001161017"/>
    </source>
</evidence>
<name>A0AA43QHR8_9LECA</name>
<reference evidence="4" key="1">
    <citation type="journal article" date="2023" name="Genome Biol. Evol.">
        <title>First Whole Genome Sequence and Flow Cytometry Genome Size Data for the Lichen-Forming Fungus Ramalina farinacea (Ascomycota).</title>
        <authorList>
            <person name="Llewellyn T."/>
            <person name="Mian S."/>
            <person name="Hill R."/>
            <person name="Leitch I.J."/>
            <person name="Gaya E."/>
        </authorList>
    </citation>
    <scope>NUCLEOTIDE SEQUENCE</scope>
    <source>
        <strain evidence="4">LIQ254RAFAR</strain>
    </source>
</reference>
<dbReference type="InterPro" id="IPR006652">
    <property type="entry name" value="Kelch_1"/>
</dbReference>
<dbReference type="Gene3D" id="2.60.120.260">
    <property type="entry name" value="Galactose-binding domain-like"/>
    <property type="match status" value="1"/>
</dbReference>
<dbReference type="SUPFAM" id="SSF81296">
    <property type="entry name" value="E set domains"/>
    <property type="match status" value="1"/>
</dbReference>
<feature type="signal peptide" evidence="2">
    <location>
        <begin position="1"/>
        <end position="16"/>
    </location>
</feature>
<dbReference type="InterPro" id="IPR013783">
    <property type="entry name" value="Ig-like_fold"/>
</dbReference>
<dbReference type="SMART" id="SM00612">
    <property type="entry name" value="Kelch"/>
    <property type="match status" value="1"/>
</dbReference>
<dbReference type="PANTHER" id="PTHR32208:SF68">
    <property type="entry name" value="GALACTOSE OXIDASE"/>
    <property type="match status" value="1"/>
</dbReference>
<dbReference type="AlphaFoldDB" id="A0AA43QHR8"/>
<dbReference type="SUPFAM" id="SSF50965">
    <property type="entry name" value="Galactose oxidase, central domain"/>
    <property type="match status" value="1"/>
</dbReference>
<protein>
    <recommendedName>
        <fullName evidence="3">F5/8 type C domain-containing protein</fullName>
    </recommendedName>
</protein>
<dbReference type="InterPro" id="IPR014756">
    <property type="entry name" value="Ig_E-set"/>
</dbReference>
<accession>A0AA43QHR8</accession>
<dbReference type="SUPFAM" id="SSF49785">
    <property type="entry name" value="Galactose-binding domain-like"/>
    <property type="match status" value="1"/>
</dbReference>
<feature type="domain" description="F5/8 type C" evidence="3">
    <location>
        <begin position="56"/>
        <end position="207"/>
    </location>
</feature>
<dbReference type="InterPro" id="IPR037293">
    <property type="entry name" value="Gal_Oxidase_central_sf"/>
</dbReference>
<dbReference type="Gene3D" id="2.130.10.80">
    <property type="entry name" value="Galactose oxidase/kelch, beta-propeller"/>
    <property type="match status" value="1"/>
</dbReference>
<dbReference type="CDD" id="cd02851">
    <property type="entry name" value="E_set_GO_C"/>
    <property type="match status" value="1"/>
</dbReference>
<dbReference type="Pfam" id="PF09118">
    <property type="entry name" value="GO-like_E_set"/>
    <property type="match status" value="1"/>
</dbReference>